<comment type="caution">
    <text evidence="1">The sequence shown here is derived from an EMBL/GenBank/DDBJ whole genome shotgun (WGS) entry which is preliminary data.</text>
</comment>
<sequence length="236" mass="26537">MKQARIVFLRHGECEGGEIARGQIDVALTELGREKMHQAFSCVPQPIEQIFSSPLVRCQNFAANIAQQLNLPLTVLPALQEVNFGVWDGQTYDAIYQASPSQFDAYWQDPWQVANTPENGESLVDFYQRVQQGFMAVIDSMWHSLNAADEPEVNNLQALVVTHGGVMRCIMAYVLKSSQNNGLFSNLAIPYAAIMSVDVYWIEPSDDVTPLADNQTQQPEVTFRLNWPQMLPTDTR</sequence>
<dbReference type="GO" id="GO:0016791">
    <property type="term" value="F:phosphatase activity"/>
    <property type="evidence" value="ECO:0007669"/>
    <property type="project" value="TreeGrafter"/>
</dbReference>
<dbReference type="PANTHER" id="PTHR48100">
    <property type="entry name" value="BROAD-SPECIFICITY PHOSPHATASE YOR283W-RELATED"/>
    <property type="match status" value="1"/>
</dbReference>
<dbReference type="Pfam" id="PF00300">
    <property type="entry name" value="His_Phos_1"/>
    <property type="match status" value="1"/>
</dbReference>
<dbReference type="InterPro" id="IPR013078">
    <property type="entry name" value="His_Pase_superF_clade-1"/>
</dbReference>
<dbReference type="AlphaFoldDB" id="A0A9X1ZFD2"/>
<dbReference type="SMART" id="SM00855">
    <property type="entry name" value="PGAM"/>
    <property type="match status" value="1"/>
</dbReference>
<dbReference type="Proteomes" id="UP001139408">
    <property type="component" value="Unassembled WGS sequence"/>
</dbReference>
<gene>
    <name evidence="1" type="ORF">L2749_11665</name>
</gene>
<name>A0A9X1ZFD2_9GAMM</name>
<protein>
    <submittedName>
        <fullName evidence="1">Histidine phosphatase family protein</fullName>
    </submittedName>
</protein>
<dbReference type="PIRSF" id="PIRSF000709">
    <property type="entry name" value="6PFK_2-Ptase"/>
    <property type="match status" value="1"/>
</dbReference>
<organism evidence="1 2">
    <name type="scientific">Shewanella algicola</name>
    <dbReference type="NCBI Taxonomy" id="640633"/>
    <lineage>
        <taxon>Bacteria</taxon>
        <taxon>Pseudomonadati</taxon>
        <taxon>Pseudomonadota</taxon>
        <taxon>Gammaproteobacteria</taxon>
        <taxon>Alteromonadales</taxon>
        <taxon>Shewanellaceae</taxon>
        <taxon>Shewanella</taxon>
    </lineage>
</organism>
<dbReference type="InterPro" id="IPR050275">
    <property type="entry name" value="PGM_Phosphatase"/>
</dbReference>
<evidence type="ECO:0000313" key="1">
    <source>
        <dbReference type="EMBL" id="MCL1105913.1"/>
    </source>
</evidence>
<dbReference type="Gene3D" id="3.40.50.1240">
    <property type="entry name" value="Phosphoglycerate mutase-like"/>
    <property type="match status" value="1"/>
</dbReference>
<proteinExistence type="predicted"/>
<dbReference type="CDD" id="cd07067">
    <property type="entry name" value="HP_PGM_like"/>
    <property type="match status" value="1"/>
</dbReference>
<dbReference type="RefSeq" id="WP_188925404.1">
    <property type="nucleotide sequence ID" value="NZ_BMQI01000024.1"/>
</dbReference>
<dbReference type="EMBL" id="JAKILJ010000024">
    <property type="protein sequence ID" value="MCL1105913.1"/>
    <property type="molecule type" value="Genomic_DNA"/>
</dbReference>
<evidence type="ECO:0000313" key="2">
    <source>
        <dbReference type="Proteomes" id="UP001139408"/>
    </source>
</evidence>
<dbReference type="SUPFAM" id="SSF53254">
    <property type="entry name" value="Phosphoglycerate mutase-like"/>
    <property type="match status" value="1"/>
</dbReference>
<accession>A0A9X1ZFD2</accession>
<dbReference type="PANTHER" id="PTHR48100:SF1">
    <property type="entry name" value="HISTIDINE PHOSPHATASE FAMILY PROTEIN-RELATED"/>
    <property type="match status" value="1"/>
</dbReference>
<reference evidence="1" key="1">
    <citation type="submission" date="2022-01" db="EMBL/GenBank/DDBJ databases">
        <title>Whole genome-based taxonomy of the Shewanellaceae.</title>
        <authorList>
            <person name="Martin-Rodriguez A.J."/>
        </authorList>
    </citation>
    <scope>NUCLEOTIDE SEQUENCE</scope>
    <source>
        <strain evidence="1">DSM 23803</strain>
    </source>
</reference>
<dbReference type="GO" id="GO:0005737">
    <property type="term" value="C:cytoplasm"/>
    <property type="evidence" value="ECO:0007669"/>
    <property type="project" value="TreeGrafter"/>
</dbReference>
<dbReference type="InterPro" id="IPR029033">
    <property type="entry name" value="His_PPase_superfam"/>
</dbReference>
<keyword evidence="2" id="KW-1185">Reference proteome</keyword>